<dbReference type="STRING" id="360807.ERS852392_00245"/>
<dbReference type="EMBL" id="QRUN01000004">
    <property type="protein sequence ID" value="RGR70037.1"/>
    <property type="molecule type" value="Genomic_DNA"/>
</dbReference>
<dbReference type="AlphaFoldDB" id="A0A0M6WIS4"/>
<evidence type="ECO:0000313" key="3">
    <source>
        <dbReference type="EMBL" id="RGR70037.1"/>
    </source>
</evidence>
<proteinExistence type="predicted"/>
<evidence type="ECO:0000313" key="10">
    <source>
        <dbReference type="Proteomes" id="UP000286271"/>
    </source>
</evidence>
<organism evidence="1 6">
    <name type="scientific">Roseburia inulinivorans</name>
    <dbReference type="NCBI Taxonomy" id="360807"/>
    <lineage>
        <taxon>Bacteria</taxon>
        <taxon>Bacillati</taxon>
        <taxon>Bacillota</taxon>
        <taxon>Clostridia</taxon>
        <taxon>Lachnospirales</taxon>
        <taxon>Lachnospiraceae</taxon>
        <taxon>Roseburia</taxon>
    </lineage>
</organism>
<evidence type="ECO:0000313" key="4">
    <source>
        <dbReference type="EMBL" id="RHE98826.1"/>
    </source>
</evidence>
<reference evidence="6" key="2">
    <citation type="submission" date="2015-05" db="EMBL/GenBank/DDBJ databases">
        <authorList>
            <consortium name="Pathogen Informatics"/>
        </authorList>
    </citation>
    <scope>NUCLEOTIDE SEQUENCE [LARGE SCALE GENOMIC DNA]</scope>
    <source>
        <strain evidence="2 7">2789STDY5608835</strain>
        <strain evidence="6">L1-83</strain>
    </source>
</reference>
<dbReference type="EMBL" id="CYYR01000001">
    <property type="protein sequence ID" value="CUN39379.1"/>
    <property type="molecule type" value="Genomic_DNA"/>
</dbReference>
<name>A0A0M6WIS4_9FIRM</name>
<evidence type="ECO:0000313" key="9">
    <source>
        <dbReference type="Proteomes" id="UP000285820"/>
    </source>
</evidence>
<dbReference type="Proteomes" id="UP000285820">
    <property type="component" value="Unassembled WGS sequence"/>
</dbReference>
<evidence type="ECO:0000313" key="5">
    <source>
        <dbReference type="EMBL" id="RHF86664.1"/>
    </source>
</evidence>
<reference evidence="8 9" key="3">
    <citation type="submission" date="2018-08" db="EMBL/GenBank/DDBJ databases">
        <title>A genome reference for cultivated species of the human gut microbiota.</title>
        <authorList>
            <person name="Zou Y."/>
            <person name="Xue W."/>
            <person name="Luo G."/>
        </authorList>
    </citation>
    <scope>NUCLEOTIDE SEQUENCE [LARGE SCALE GENOMIC DNA]</scope>
    <source>
        <strain evidence="3 9">AF24-4</strain>
        <strain evidence="5 8">AM23-23AC</strain>
        <strain evidence="4 10">AM27-11</strain>
    </source>
</reference>
<gene>
    <name evidence="5" type="ORF">DW654_03555</name>
    <name evidence="4" type="ORF">DW707_05680</name>
    <name evidence="3" type="ORF">DWY29_04965</name>
    <name evidence="2" type="ORF">ERS852392_00245</name>
    <name evidence="1" type="ORF">RIL183_18361</name>
</gene>
<dbReference type="Proteomes" id="UP000095395">
    <property type="component" value="Unassembled WGS sequence"/>
</dbReference>
<reference evidence="1" key="1">
    <citation type="submission" date="2015-05" db="EMBL/GenBank/DDBJ databases">
        <authorList>
            <person name="Wang D.B."/>
            <person name="Wang M."/>
        </authorList>
    </citation>
    <scope>NUCLEOTIDE SEQUENCE [LARGE SCALE GENOMIC DNA]</scope>
    <source>
        <strain evidence="1">L1-83</strain>
    </source>
</reference>
<dbReference type="EMBL" id="CVRS01000063">
    <property type="protein sequence ID" value="CRL36070.1"/>
    <property type="molecule type" value="Genomic_DNA"/>
</dbReference>
<dbReference type="PROSITE" id="PS51257">
    <property type="entry name" value="PROKAR_LIPOPROTEIN"/>
    <property type="match status" value="1"/>
</dbReference>
<dbReference type="RefSeq" id="WP_021922154.1">
    <property type="nucleotide sequence ID" value="NZ_CAKZTK010000011.1"/>
</dbReference>
<dbReference type="EMBL" id="QSKW01000006">
    <property type="protein sequence ID" value="RHE98826.1"/>
    <property type="molecule type" value="Genomic_DNA"/>
</dbReference>
<dbReference type="EMBL" id="QRHP01000002">
    <property type="protein sequence ID" value="RHF86664.1"/>
    <property type="molecule type" value="Genomic_DNA"/>
</dbReference>
<evidence type="ECO:0000313" key="6">
    <source>
        <dbReference type="Proteomes" id="UP000049828"/>
    </source>
</evidence>
<dbReference type="Proteomes" id="UP000286271">
    <property type="component" value="Unassembled WGS sequence"/>
</dbReference>
<evidence type="ECO:0000313" key="8">
    <source>
        <dbReference type="Proteomes" id="UP000283701"/>
    </source>
</evidence>
<protein>
    <submittedName>
        <fullName evidence="1">Uncharacterized protein</fullName>
    </submittedName>
</protein>
<dbReference type="Proteomes" id="UP000049828">
    <property type="component" value="Unassembled WGS sequence"/>
</dbReference>
<accession>A0A0M6WIS4</accession>
<evidence type="ECO:0000313" key="2">
    <source>
        <dbReference type="EMBL" id="CUN39379.1"/>
    </source>
</evidence>
<evidence type="ECO:0000313" key="7">
    <source>
        <dbReference type="Proteomes" id="UP000095395"/>
    </source>
</evidence>
<dbReference type="Proteomes" id="UP000283701">
    <property type="component" value="Unassembled WGS sequence"/>
</dbReference>
<dbReference type="OrthoDB" id="2015845at2"/>
<evidence type="ECO:0000313" key="1">
    <source>
        <dbReference type="EMBL" id="CRL36070.1"/>
    </source>
</evidence>
<keyword evidence="6" id="KW-1185">Reference proteome</keyword>
<sequence length="232" mass="26300">MNRKKLSVIFFVGFAIISGCGKSVSEIKDSNLVENDTLEGDITFSTEETSGDSNEGFVQMSADELLDRFVNGEVSAHCLYDTAKTFYITELDMDSEEWDAYSIGDREDLDNDGEEELILCGPYGGKYLDARDGEVYEFAAGDGTAESLSYTYYQGYVWILYSNEMNSGYKVYHMERYDGADSKVNEMDFSEEYRDENDPEKGSIYVINSDEVSEETYNELCSRIFAAQMNTY</sequence>